<dbReference type="InterPro" id="IPR009057">
    <property type="entry name" value="Homeodomain-like_sf"/>
</dbReference>
<keyword evidence="3" id="KW-0804">Transcription</keyword>
<dbReference type="InterPro" id="IPR018060">
    <property type="entry name" value="HTH_AraC"/>
</dbReference>
<dbReference type="Gene3D" id="1.10.10.60">
    <property type="entry name" value="Homeodomain-like"/>
    <property type="match status" value="2"/>
</dbReference>
<sequence>MNSEAETAWGTYGFRFNDAPHLPLCGLFAVGHELVDNPQYYWDGLTRTDGPLLIFQYTVQGEGVFETVDKGDARRRDRGGLDKDRDVEEAAAEQSYGTITRMDAGRAFLAEIPSSHHYYYPKTSGEPWEFYFLLIRPRTALPLWKEIVSLLGTTPYLNPDGMPIQRLKMLFDEAHGGNITDPYVASSYVYQFLIELRRAASDRYREQEHWPLAVREAVRFLDTHYSCMIGLDQLAGQLGLSKFHFLRTFTKHLGVTPNDYVNRKRIERSIELLQSTDWSIETIAGKVGYSSGSYYIKVFQKFTGQTPGSFRSGSHALQYDRLFFD</sequence>
<keyword evidence="6" id="KW-1185">Reference proteome</keyword>
<dbReference type="Pfam" id="PF12833">
    <property type="entry name" value="HTH_18"/>
    <property type="match status" value="1"/>
</dbReference>
<keyword evidence="2" id="KW-0238">DNA-binding</keyword>
<dbReference type="PANTHER" id="PTHR43280:SF28">
    <property type="entry name" value="HTH-TYPE TRANSCRIPTIONAL ACTIVATOR RHAS"/>
    <property type="match status" value="1"/>
</dbReference>
<dbReference type="RefSeq" id="WP_213592504.1">
    <property type="nucleotide sequence ID" value="NZ_BOSM01000006.1"/>
</dbReference>
<evidence type="ECO:0000259" key="4">
    <source>
        <dbReference type="PROSITE" id="PS01124"/>
    </source>
</evidence>
<dbReference type="Proteomes" id="UP000681290">
    <property type="component" value="Unassembled WGS sequence"/>
</dbReference>
<gene>
    <name evidence="5" type="ORF">J15TS10_33590</name>
</gene>
<feature type="domain" description="HTH araC/xylS-type" evidence="4">
    <location>
        <begin position="215"/>
        <end position="313"/>
    </location>
</feature>
<proteinExistence type="predicted"/>
<dbReference type="PROSITE" id="PS01124">
    <property type="entry name" value="HTH_ARAC_FAMILY_2"/>
    <property type="match status" value="1"/>
</dbReference>
<name>A0ABQ4MUF7_9BACL</name>
<dbReference type="SUPFAM" id="SSF46689">
    <property type="entry name" value="Homeodomain-like"/>
    <property type="match status" value="2"/>
</dbReference>
<protein>
    <recommendedName>
        <fullName evidence="4">HTH araC/xylS-type domain-containing protein</fullName>
    </recommendedName>
</protein>
<dbReference type="PANTHER" id="PTHR43280">
    <property type="entry name" value="ARAC-FAMILY TRANSCRIPTIONAL REGULATOR"/>
    <property type="match status" value="1"/>
</dbReference>
<evidence type="ECO:0000256" key="2">
    <source>
        <dbReference type="ARBA" id="ARBA00023125"/>
    </source>
</evidence>
<evidence type="ECO:0000256" key="3">
    <source>
        <dbReference type="ARBA" id="ARBA00023163"/>
    </source>
</evidence>
<organism evidence="5 6">
    <name type="scientific">Paenibacillus woosongensis</name>
    <dbReference type="NCBI Taxonomy" id="307580"/>
    <lineage>
        <taxon>Bacteria</taxon>
        <taxon>Bacillati</taxon>
        <taxon>Bacillota</taxon>
        <taxon>Bacilli</taxon>
        <taxon>Bacillales</taxon>
        <taxon>Paenibacillaceae</taxon>
        <taxon>Paenibacillus</taxon>
    </lineage>
</organism>
<dbReference type="SUPFAM" id="SSF51215">
    <property type="entry name" value="Regulatory protein AraC"/>
    <property type="match status" value="1"/>
</dbReference>
<reference evidence="5 6" key="1">
    <citation type="submission" date="2021-03" db="EMBL/GenBank/DDBJ databases">
        <title>Antimicrobial resistance genes in bacteria isolated from Japanese honey, and their potential for conferring macrolide and lincosamide resistance in the American foulbrood pathogen Paenibacillus larvae.</title>
        <authorList>
            <person name="Okamoto M."/>
            <person name="Kumagai M."/>
            <person name="Kanamori H."/>
            <person name="Takamatsu D."/>
        </authorList>
    </citation>
    <scope>NUCLEOTIDE SEQUENCE [LARGE SCALE GENOMIC DNA]</scope>
    <source>
        <strain evidence="5 6">J15TS10</strain>
    </source>
</reference>
<dbReference type="InterPro" id="IPR037923">
    <property type="entry name" value="HTH-like"/>
</dbReference>
<keyword evidence="1" id="KW-0805">Transcription regulation</keyword>
<evidence type="ECO:0000313" key="6">
    <source>
        <dbReference type="Proteomes" id="UP000681290"/>
    </source>
</evidence>
<dbReference type="SMART" id="SM00342">
    <property type="entry name" value="HTH_ARAC"/>
    <property type="match status" value="1"/>
</dbReference>
<accession>A0ABQ4MUF7</accession>
<comment type="caution">
    <text evidence="5">The sequence shown here is derived from an EMBL/GenBank/DDBJ whole genome shotgun (WGS) entry which is preliminary data.</text>
</comment>
<dbReference type="EMBL" id="BOSM01000006">
    <property type="protein sequence ID" value="GIP59545.1"/>
    <property type="molecule type" value="Genomic_DNA"/>
</dbReference>
<evidence type="ECO:0000256" key="1">
    <source>
        <dbReference type="ARBA" id="ARBA00023015"/>
    </source>
</evidence>
<evidence type="ECO:0000313" key="5">
    <source>
        <dbReference type="EMBL" id="GIP59545.1"/>
    </source>
</evidence>